<evidence type="ECO:0000256" key="7">
    <source>
        <dbReference type="ARBA" id="ARBA00022776"/>
    </source>
</evidence>
<evidence type="ECO:0000256" key="11">
    <source>
        <dbReference type="ARBA" id="ARBA00055531"/>
    </source>
</evidence>
<dbReference type="GO" id="GO:0051896">
    <property type="term" value="P:regulation of phosphatidylinositol 3-kinase/protein kinase B signal transduction"/>
    <property type="evidence" value="ECO:0007669"/>
    <property type="project" value="InterPro"/>
</dbReference>
<keyword evidence="7" id="KW-0498">Mitosis</keyword>
<evidence type="ECO:0000256" key="2">
    <source>
        <dbReference type="ARBA" id="ARBA00004476"/>
    </source>
</evidence>
<dbReference type="EMBL" id="JAPFRF010000008">
    <property type="protein sequence ID" value="KAJ7324141.1"/>
    <property type="molecule type" value="Genomic_DNA"/>
</dbReference>
<dbReference type="OrthoDB" id="8441172at2759"/>
<gene>
    <name evidence="16" type="ORF">JRQ81_017161</name>
</gene>
<dbReference type="FunFam" id="1.20.5.1180:FF:000002">
    <property type="entry name" value="Centrosomal protein of 55 kDa"/>
    <property type="match status" value="1"/>
</dbReference>
<evidence type="ECO:0000256" key="10">
    <source>
        <dbReference type="ARBA" id="ARBA00023306"/>
    </source>
</evidence>
<dbReference type="GO" id="GO:0000281">
    <property type="term" value="P:mitotic cytokinesis"/>
    <property type="evidence" value="ECO:0007669"/>
    <property type="project" value="InterPro"/>
</dbReference>
<feature type="coiled-coil region" evidence="13">
    <location>
        <begin position="219"/>
        <end position="383"/>
    </location>
</feature>
<protein>
    <recommendedName>
        <fullName evidence="12">Centrosomal protein of 55 kDa</fullName>
    </recommendedName>
</protein>
<dbReference type="PANTHER" id="PTHR31838">
    <property type="entry name" value="CENTROSOMAL PROTEIN OF 55 KDA"/>
    <property type="match status" value="1"/>
</dbReference>
<evidence type="ECO:0000313" key="16">
    <source>
        <dbReference type="EMBL" id="KAJ7324141.1"/>
    </source>
</evidence>
<reference evidence="16" key="1">
    <citation type="journal article" date="2023" name="DNA Res.">
        <title>Chromosome-level genome assembly of Phrynocephalus forsythii using third-generation DNA sequencing and Hi-C analysis.</title>
        <authorList>
            <person name="Qi Y."/>
            <person name="Zhao W."/>
            <person name="Zhao Y."/>
            <person name="Niu C."/>
            <person name="Cao S."/>
            <person name="Zhang Y."/>
        </authorList>
    </citation>
    <scope>NUCLEOTIDE SEQUENCE</scope>
    <source>
        <tissue evidence="16">Muscle</tissue>
    </source>
</reference>
<dbReference type="GO" id="GO:0045184">
    <property type="term" value="P:establishment of protein localization"/>
    <property type="evidence" value="ECO:0007669"/>
    <property type="project" value="TreeGrafter"/>
</dbReference>
<evidence type="ECO:0000313" key="17">
    <source>
        <dbReference type="Proteomes" id="UP001142489"/>
    </source>
</evidence>
<organism evidence="16 17">
    <name type="scientific">Phrynocephalus forsythii</name>
    <dbReference type="NCBI Taxonomy" id="171643"/>
    <lineage>
        <taxon>Eukaryota</taxon>
        <taxon>Metazoa</taxon>
        <taxon>Chordata</taxon>
        <taxon>Craniata</taxon>
        <taxon>Vertebrata</taxon>
        <taxon>Euteleostomi</taxon>
        <taxon>Lepidosauria</taxon>
        <taxon>Squamata</taxon>
        <taxon>Bifurcata</taxon>
        <taxon>Unidentata</taxon>
        <taxon>Episquamata</taxon>
        <taxon>Toxicofera</taxon>
        <taxon>Iguania</taxon>
        <taxon>Acrodonta</taxon>
        <taxon>Agamidae</taxon>
        <taxon>Agaminae</taxon>
        <taxon>Phrynocephalus</taxon>
    </lineage>
</organism>
<dbReference type="Proteomes" id="UP001142489">
    <property type="component" value="Unassembled WGS sequence"/>
</dbReference>
<keyword evidence="8 13" id="KW-0175">Coiled coil</keyword>
<keyword evidence="5" id="KW-0597">Phosphoprotein</keyword>
<evidence type="ECO:0000256" key="13">
    <source>
        <dbReference type="SAM" id="Coils"/>
    </source>
</evidence>
<comment type="subcellular location">
    <subcellularLocation>
        <location evidence="3">Cleavage furrow</location>
    </subcellularLocation>
    <subcellularLocation>
        <location evidence="1">Cytoplasm</location>
        <location evidence="1">Cytoskeleton</location>
        <location evidence="1">Microtubule organizing center</location>
        <location evidence="1">Centrosome</location>
        <location evidence="1">Centriole</location>
    </subcellularLocation>
    <subcellularLocation>
        <location evidence="2">Midbody</location>
        <location evidence="2">Midbody ring</location>
    </subcellularLocation>
</comment>
<keyword evidence="9" id="KW-0206">Cytoskeleton</keyword>
<dbReference type="InterPro" id="IPR022008">
    <property type="entry name" value="EABR"/>
</dbReference>
<evidence type="ECO:0000256" key="6">
    <source>
        <dbReference type="ARBA" id="ARBA00022618"/>
    </source>
</evidence>
<dbReference type="Gene3D" id="1.20.5.990">
    <property type="entry name" value="Nemo cc2-lz domain - 1d5 darpin complex"/>
    <property type="match status" value="1"/>
</dbReference>
<dbReference type="AlphaFoldDB" id="A0A9Q0XPU4"/>
<dbReference type="InterPro" id="IPR038926">
    <property type="entry name" value="CEP55"/>
</dbReference>
<evidence type="ECO:0000259" key="15">
    <source>
        <dbReference type="Pfam" id="PF12180"/>
    </source>
</evidence>
<comment type="function">
    <text evidence="11">Plays a role in mitotic exit and cytokinesis. Recruits PDCD6IP and TSG101 to midbody during cytokinesis. Required for successful completion of cytokinesis. Not required for microtubule nucleation. Plays a role in the development of the brain and kidney.</text>
</comment>
<sequence>MASKVIKEMNISKWGLKSGDSKSESELQVYRKENAALKKSLEEITKSKSKLKPEERKRLLEKILALQTENERYKNVLRERDEEIQLLRDKRKSRSENSEATSTLDQLEEKTKEAAKREQLVSALTEEVNRLNSQLSIVTAKCADLENRVGKNSQEVAPSCSGTSVNVNEVEVQLKDALEKNQQWLVYDQQREAYVHSLLVRIFELEQQLEAVHQKQGKDARLEEQKQRSEQLLAAAHNDLEAERLFVAQLNSDLSELKRKYEEAKQEVKNLNSLLMLHEQVNVQALQDETHIKDQMLQRLTHENDVMRGKLDEERKQTQALSSQVELLQRSLLKQQEEHTRMAALEQQIQACTSDLENEKIDRQHLQHQLSKVLKELHKARDQITRLEPSKIPEHGGCVEVLLNFQNAFEEKLVIKDKCSSPKSSALDESFLECPKCKANYPTSQHRELLAHIDYCVD</sequence>
<evidence type="ECO:0000256" key="1">
    <source>
        <dbReference type="ARBA" id="ARBA00004114"/>
    </source>
</evidence>
<name>A0A9Q0XPU4_9SAUR</name>
<comment type="caution">
    <text evidence="16">The sequence shown here is derived from an EMBL/GenBank/DDBJ whole genome shotgun (WGS) entry which is preliminary data.</text>
</comment>
<accession>A0A9Q0XPU4</accession>
<proteinExistence type="predicted"/>
<keyword evidence="17" id="KW-1185">Reference proteome</keyword>
<evidence type="ECO:0000256" key="12">
    <source>
        <dbReference type="ARBA" id="ARBA00069787"/>
    </source>
</evidence>
<dbReference type="GO" id="GO:0005814">
    <property type="term" value="C:centriole"/>
    <property type="evidence" value="ECO:0007669"/>
    <property type="project" value="UniProtKB-SubCell"/>
</dbReference>
<feature type="region of interest" description="Disordered" evidence="14">
    <location>
        <begin position="89"/>
        <end position="111"/>
    </location>
</feature>
<evidence type="ECO:0000256" key="4">
    <source>
        <dbReference type="ARBA" id="ARBA00022490"/>
    </source>
</evidence>
<dbReference type="Pfam" id="PF12180">
    <property type="entry name" value="EABR"/>
    <property type="match status" value="1"/>
</dbReference>
<dbReference type="GO" id="GO:0032154">
    <property type="term" value="C:cleavage furrow"/>
    <property type="evidence" value="ECO:0007669"/>
    <property type="project" value="UniProtKB-SubCell"/>
</dbReference>
<dbReference type="Gene3D" id="1.20.5.1180">
    <property type="entry name" value="Geminin coiled-coil domain"/>
    <property type="match status" value="1"/>
</dbReference>
<keyword evidence="10" id="KW-0131">Cell cycle</keyword>
<dbReference type="FunFam" id="1.20.5.990:FF:000006">
    <property type="entry name" value="Centrosomal protein of 55 kDa"/>
    <property type="match status" value="1"/>
</dbReference>
<keyword evidence="6" id="KW-0132">Cell division</keyword>
<feature type="domain" description="TSG101 and ALIX binding" evidence="15">
    <location>
        <begin position="173"/>
        <end position="204"/>
    </location>
</feature>
<keyword evidence="4" id="KW-0963">Cytoplasm</keyword>
<dbReference type="PANTHER" id="PTHR31838:SF1">
    <property type="entry name" value="CENTROSOMAL PROTEIN OF 55 KDA"/>
    <property type="match status" value="1"/>
</dbReference>
<dbReference type="GO" id="GO:0090543">
    <property type="term" value="C:Flemming body"/>
    <property type="evidence" value="ECO:0007669"/>
    <property type="project" value="UniProtKB-SubCell"/>
</dbReference>
<evidence type="ECO:0000256" key="8">
    <source>
        <dbReference type="ARBA" id="ARBA00023054"/>
    </source>
</evidence>
<evidence type="ECO:0000256" key="3">
    <source>
        <dbReference type="ARBA" id="ARBA00004626"/>
    </source>
</evidence>
<evidence type="ECO:0000256" key="14">
    <source>
        <dbReference type="SAM" id="MobiDB-lite"/>
    </source>
</evidence>
<evidence type="ECO:0000256" key="9">
    <source>
        <dbReference type="ARBA" id="ARBA00023212"/>
    </source>
</evidence>
<evidence type="ECO:0000256" key="5">
    <source>
        <dbReference type="ARBA" id="ARBA00022553"/>
    </source>
</evidence>